<dbReference type="InterPro" id="IPR009057">
    <property type="entry name" value="Homeodomain-like_sf"/>
</dbReference>
<organism evidence="11 12">
    <name type="scientific">Glycine soja</name>
    <name type="common">Wild soybean</name>
    <dbReference type="NCBI Taxonomy" id="3848"/>
    <lineage>
        <taxon>Eukaryota</taxon>
        <taxon>Viridiplantae</taxon>
        <taxon>Streptophyta</taxon>
        <taxon>Embryophyta</taxon>
        <taxon>Tracheophyta</taxon>
        <taxon>Spermatophyta</taxon>
        <taxon>Magnoliopsida</taxon>
        <taxon>eudicotyledons</taxon>
        <taxon>Gunneridae</taxon>
        <taxon>Pentapetalae</taxon>
        <taxon>rosids</taxon>
        <taxon>fabids</taxon>
        <taxon>Fabales</taxon>
        <taxon>Fabaceae</taxon>
        <taxon>Papilionoideae</taxon>
        <taxon>50 kb inversion clade</taxon>
        <taxon>NPAAA clade</taxon>
        <taxon>indigoferoid/millettioid clade</taxon>
        <taxon>Phaseoleae</taxon>
        <taxon>Glycine</taxon>
        <taxon>Glycine subgen. Soja</taxon>
    </lineage>
</organism>
<proteinExistence type="predicted"/>
<dbReference type="SUPFAM" id="SSF46689">
    <property type="entry name" value="Homeodomain-like"/>
    <property type="match status" value="1"/>
</dbReference>
<dbReference type="PANTHER" id="PTHR47999">
    <property type="entry name" value="TRANSCRIPTION FACTOR MYB8-RELATED-RELATED"/>
    <property type="match status" value="1"/>
</dbReference>
<keyword evidence="12" id="KW-1185">Reference proteome</keyword>
<dbReference type="InterPro" id="IPR001005">
    <property type="entry name" value="SANT/Myb"/>
</dbReference>
<feature type="domain" description="Myb-like" evidence="9">
    <location>
        <begin position="66"/>
        <end position="116"/>
    </location>
</feature>
<evidence type="ECO:0000313" key="12">
    <source>
        <dbReference type="Proteomes" id="UP000289340"/>
    </source>
</evidence>
<dbReference type="SMART" id="SM00717">
    <property type="entry name" value="SANT"/>
    <property type="match status" value="2"/>
</dbReference>
<evidence type="ECO:0000256" key="8">
    <source>
        <dbReference type="ARBA" id="ARBA00083772"/>
    </source>
</evidence>
<evidence type="ECO:0000256" key="2">
    <source>
        <dbReference type="ARBA" id="ARBA00022737"/>
    </source>
</evidence>
<feature type="domain" description="Myb-like" evidence="9">
    <location>
        <begin position="13"/>
        <end position="65"/>
    </location>
</feature>
<dbReference type="Gene3D" id="1.10.10.60">
    <property type="entry name" value="Homeodomain-like"/>
    <property type="match status" value="2"/>
</dbReference>
<evidence type="ECO:0000256" key="4">
    <source>
        <dbReference type="ARBA" id="ARBA00023125"/>
    </source>
</evidence>
<dbReference type="FunFam" id="1.10.10.60:FF:000302">
    <property type="entry name" value="Transcription factor TT2"/>
    <property type="match status" value="1"/>
</dbReference>
<reference evidence="11 12" key="1">
    <citation type="submission" date="2018-09" db="EMBL/GenBank/DDBJ databases">
        <title>A high-quality reference genome of wild soybean provides a powerful tool to mine soybean genomes.</title>
        <authorList>
            <person name="Xie M."/>
            <person name="Chung C.Y.L."/>
            <person name="Li M.-W."/>
            <person name="Wong F.-L."/>
            <person name="Chan T.-F."/>
            <person name="Lam H.-M."/>
        </authorList>
    </citation>
    <scope>NUCLEOTIDE SEQUENCE [LARGE SCALE GENOMIC DNA]</scope>
    <source>
        <strain evidence="12">cv. W05</strain>
        <tissue evidence="11">Hypocotyl of etiolated seedlings</tissue>
    </source>
</reference>
<evidence type="ECO:0000256" key="1">
    <source>
        <dbReference type="ARBA" id="ARBA00004123"/>
    </source>
</evidence>
<evidence type="ECO:0000259" key="10">
    <source>
        <dbReference type="PROSITE" id="PS51294"/>
    </source>
</evidence>
<evidence type="ECO:0000259" key="9">
    <source>
        <dbReference type="PROSITE" id="PS50090"/>
    </source>
</evidence>
<dbReference type="GO" id="GO:0005634">
    <property type="term" value="C:nucleus"/>
    <property type="evidence" value="ECO:0007669"/>
    <property type="project" value="UniProtKB-SubCell"/>
</dbReference>
<feature type="domain" description="HTH myb-type" evidence="10">
    <location>
        <begin position="13"/>
        <end position="65"/>
    </location>
</feature>
<dbReference type="InterPro" id="IPR017930">
    <property type="entry name" value="Myb_dom"/>
</dbReference>
<dbReference type="FunFam" id="1.10.10.60:FF:000001">
    <property type="entry name" value="MYB-related transcription factor"/>
    <property type="match status" value="1"/>
</dbReference>
<sequence>TKMKRKAMSCDNRDAVNRGAWSAEEDQILINYVQAHGEGNWRELSKRAGLKRRGKSCRLRWLNYLKPDIKRGNISSDEEDLIIRLHSLLGNRWSLIAGRLPGRTDNEIKNYWNTYLRKKVEQNHNYNSNLPGHDNIPIKLRIESPRRSKNSLGIVIDPTKSSHPMTIKSMRCTEVMMPTRSVNDFTTSWDINPSASTPQDGHDHCSEGFLKHFGISDVLMPYEDCRFNGYACVEIPQHFGEEGYKVNDAIGETQYGNWKTEDYFPLDYDVGFYFKS</sequence>
<dbReference type="InterPro" id="IPR015495">
    <property type="entry name" value="Myb_TF_plants"/>
</dbReference>
<protein>
    <recommendedName>
        <fullName evidence="8">Myb-related protein 123</fullName>
    </recommendedName>
</protein>
<dbReference type="PROSITE" id="PS50090">
    <property type="entry name" value="MYB_LIKE"/>
    <property type="match status" value="2"/>
</dbReference>
<comment type="subcellular location">
    <subcellularLocation>
        <location evidence="1">Nucleus</location>
    </subcellularLocation>
</comment>
<feature type="domain" description="HTH myb-type" evidence="10">
    <location>
        <begin position="66"/>
        <end position="120"/>
    </location>
</feature>
<keyword evidence="3" id="KW-0805">Transcription regulation</keyword>
<dbReference type="GO" id="GO:0003677">
    <property type="term" value="F:DNA binding"/>
    <property type="evidence" value="ECO:0007669"/>
    <property type="project" value="UniProtKB-KW"/>
</dbReference>
<accession>A0A445IQB0</accession>
<feature type="non-terminal residue" evidence="11">
    <location>
        <position position="1"/>
    </location>
</feature>
<dbReference type="Pfam" id="PF00249">
    <property type="entry name" value="Myb_DNA-binding"/>
    <property type="match status" value="2"/>
</dbReference>
<dbReference type="EMBL" id="QZWG01000010">
    <property type="protein sequence ID" value="RZB88245.1"/>
    <property type="molecule type" value="Genomic_DNA"/>
</dbReference>
<dbReference type="PROSITE" id="PS51294">
    <property type="entry name" value="HTH_MYB"/>
    <property type="match status" value="2"/>
</dbReference>
<name>A0A445IQB0_GLYSO</name>
<gene>
    <name evidence="11" type="ORF">D0Y65_027650</name>
</gene>
<comment type="caution">
    <text evidence="11">The sequence shown here is derived from an EMBL/GenBank/DDBJ whole genome shotgun (WGS) entry which is preliminary data.</text>
</comment>
<keyword evidence="7" id="KW-0539">Nucleus</keyword>
<evidence type="ECO:0000256" key="3">
    <source>
        <dbReference type="ARBA" id="ARBA00023015"/>
    </source>
</evidence>
<dbReference type="PANTHER" id="PTHR47999:SF96">
    <property type="entry name" value="TRANSCRIPTION REPRESSOR MYB6-LIKE"/>
    <property type="match status" value="1"/>
</dbReference>
<evidence type="ECO:0000313" key="11">
    <source>
        <dbReference type="EMBL" id="RZB88245.1"/>
    </source>
</evidence>
<evidence type="ECO:0000256" key="5">
    <source>
        <dbReference type="ARBA" id="ARBA00023159"/>
    </source>
</evidence>
<keyword evidence="5" id="KW-0010">Activator</keyword>
<dbReference type="AlphaFoldDB" id="A0A445IQB0"/>
<evidence type="ECO:0000256" key="6">
    <source>
        <dbReference type="ARBA" id="ARBA00023163"/>
    </source>
</evidence>
<keyword evidence="6" id="KW-0804">Transcription</keyword>
<dbReference type="CDD" id="cd00167">
    <property type="entry name" value="SANT"/>
    <property type="match status" value="2"/>
</dbReference>
<evidence type="ECO:0000256" key="7">
    <source>
        <dbReference type="ARBA" id="ARBA00023242"/>
    </source>
</evidence>
<dbReference type="Proteomes" id="UP000289340">
    <property type="component" value="Chromosome 10"/>
</dbReference>
<keyword evidence="2" id="KW-0677">Repeat</keyword>
<keyword evidence="4" id="KW-0238">DNA-binding</keyword>